<evidence type="ECO:0000256" key="1">
    <source>
        <dbReference type="SAM" id="Phobius"/>
    </source>
</evidence>
<dbReference type="Pfam" id="PF00563">
    <property type="entry name" value="EAL"/>
    <property type="match status" value="1"/>
</dbReference>
<dbReference type="Pfam" id="PF00990">
    <property type="entry name" value="GGDEF"/>
    <property type="match status" value="1"/>
</dbReference>
<proteinExistence type="predicted"/>
<dbReference type="PANTHER" id="PTHR44757:SF2">
    <property type="entry name" value="BIOFILM ARCHITECTURE MAINTENANCE PROTEIN MBAA"/>
    <property type="match status" value="1"/>
</dbReference>
<feature type="domain" description="HAMP" evidence="3">
    <location>
        <begin position="172"/>
        <end position="224"/>
    </location>
</feature>
<evidence type="ECO:0000313" key="5">
    <source>
        <dbReference type="EMBL" id="MBQ0935797.1"/>
    </source>
</evidence>
<dbReference type="SUPFAM" id="SSF55073">
    <property type="entry name" value="Nucleotide cyclase"/>
    <property type="match status" value="1"/>
</dbReference>
<dbReference type="PROSITE" id="PS50883">
    <property type="entry name" value="EAL"/>
    <property type="match status" value="1"/>
</dbReference>
<dbReference type="Gene3D" id="3.30.70.270">
    <property type="match status" value="1"/>
</dbReference>
<keyword evidence="1" id="KW-0812">Transmembrane</keyword>
<dbReference type="CDD" id="cd01949">
    <property type="entry name" value="GGDEF"/>
    <property type="match status" value="1"/>
</dbReference>
<dbReference type="SMART" id="SM00052">
    <property type="entry name" value="EAL"/>
    <property type="match status" value="1"/>
</dbReference>
<evidence type="ECO:0000259" key="4">
    <source>
        <dbReference type="PROSITE" id="PS50887"/>
    </source>
</evidence>
<dbReference type="Pfam" id="PF00672">
    <property type="entry name" value="HAMP"/>
    <property type="match status" value="1"/>
</dbReference>
<dbReference type="SUPFAM" id="SSF141868">
    <property type="entry name" value="EAL domain-like"/>
    <property type="match status" value="1"/>
</dbReference>
<dbReference type="Proteomes" id="UP000672097">
    <property type="component" value="Unassembled WGS sequence"/>
</dbReference>
<feature type="domain" description="EAL" evidence="2">
    <location>
        <begin position="409"/>
        <end position="663"/>
    </location>
</feature>
<dbReference type="InterPro" id="IPR001633">
    <property type="entry name" value="EAL_dom"/>
</dbReference>
<dbReference type="RefSeq" id="WP_210809093.1">
    <property type="nucleotide sequence ID" value="NZ_JAGQDG010000004.1"/>
</dbReference>
<accession>A0ABS5DXC4</accession>
<feature type="transmembrane region" description="Helical" evidence="1">
    <location>
        <begin position="154"/>
        <end position="175"/>
    </location>
</feature>
<keyword evidence="1" id="KW-0472">Membrane</keyword>
<protein>
    <submittedName>
        <fullName evidence="5">EAL domain-containing protein</fullName>
    </submittedName>
</protein>
<dbReference type="InterPro" id="IPR043128">
    <property type="entry name" value="Rev_trsase/Diguanyl_cyclase"/>
</dbReference>
<dbReference type="PANTHER" id="PTHR44757">
    <property type="entry name" value="DIGUANYLATE CYCLASE DGCP"/>
    <property type="match status" value="1"/>
</dbReference>
<dbReference type="SMART" id="SM00267">
    <property type="entry name" value="GGDEF"/>
    <property type="match status" value="1"/>
</dbReference>
<dbReference type="InterPro" id="IPR035919">
    <property type="entry name" value="EAL_sf"/>
</dbReference>
<dbReference type="CDD" id="cd06225">
    <property type="entry name" value="HAMP"/>
    <property type="match status" value="1"/>
</dbReference>
<dbReference type="PROSITE" id="PS50885">
    <property type="entry name" value="HAMP"/>
    <property type="match status" value="1"/>
</dbReference>
<evidence type="ECO:0000259" key="2">
    <source>
        <dbReference type="PROSITE" id="PS50883"/>
    </source>
</evidence>
<comment type="caution">
    <text evidence="5">The sequence shown here is derived from an EMBL/GenBank/DDBJ whole genome shotgun (WGS) entry which is preliminary data.</text>
</comment>
<dbReference type="InterPro" id="IPR000160">
    <property type="entry name" value="GGDEF_dom"/>
</dbReference>
<keyword evidence="6" id="KW-1185">Reference proteome</keyword>
<feature type="domain" description="GGDEF" evidence="4">
    <location>
        <begin position="267"/>
        <end position="400"/>
    </location>
</feature>
<dbReference type="Gene3D" id="3.20.20.450">
    <property type="entry name" value="EAL domain"/>
    <property type="match status" value="1"/>
</dbReference>
<name>A0ABS5DXC4_9BURK</name>
<dbReference type="EMBL" id="JAGQDG010000004">
    <property type="protein sequence ID" value="MBQ0935797.1"/>
    <property type="molecule type" value="Genomic_DNA"/>
</dbReference>
<sequence>MPEARRWPTLSIRASVIIGIALAVIIPTVALWKMEERWTRQAQEPLVAQNRQAVLGLMTADLVTPLWTMDESAMLYRLQRGLMEPSVNSLRLTENRPLSKPVELSKTGAVVGQGVLYRAEVLHEGERLGELEIWFDPQQIEHALAERRTGTIQLAALQVLLSGLVLVVILTRRLLGPIQRLKQQASQMASRGTVVPTEWNRRDELGELGSHLNDVHTQVAELFDQLEGQKAELQRMALQDTLTDLPNRALFTELARASVAAAHRDGKCLALLFIDLDRFKPVNDTYGHAAGDALLMTLAKRLRAVVRSSDVVARLSGDEFTVLLHDASQWDQVSATADRVLKELEMPVHLPVGDISVSASIGVAFYPADASDHETLVSYADTAMYAAKNLGGSRTSFFREEFNHQLQAALQLEAEMRQALERNEFVLHYQPLVDARSGALLGCEALIRWQHPIRGLLSPFHFIPAAEQCGLISELGAWTIRSACQQIARWKEAGLQVGTVAVNVSALEFRHHRLLDTLTTAIAASGVRPGELEIELTESVLMTDIQTTQLIIERLHALGLPLSVDDFGTGYSSLSYLKHLRPAKLKIDRSFVKDLPGEEGDQVLVRAIVQLAHSLGIKVVAEGVETEAQQAFLRDIGCEILQGYLISRPQDAKGFEAFARRVSNTLVDA</sequence>
<dbReference type="PROSITE" id="PS50887">
    <property type="entry name" value="GGDEF"/>
    <property type="match status" value="1"/>
</dbReference>
<dbReference type="InterPro" id="IPR029787">
    <property type="entry name" value="Nucleotide_cyclase"/>
</dbReference>
<feature type="transmembrane region" description="Helical" evidence="1">
    <location>
        <begin position="12"/>
        <end position="32"/>
    </location>
</feature>
<reference evidence="5 6" key="1">
    <citation type="submission" date="2021-04" db="EMBL/GenBank/DDBJ databases">
        <title>The genome sequence of type strain Ideonella paludis KCTC 32238.</title>
        <authorList>
            <person name="Liu Y."/>
        </authorList>
    </citation>
    <scope>NUCLEOTIDE SEQUENCE [LARGE SCALE GENOMIC DNA]</scope>
    <source>
        <strain evidence="5 6">KCTC 32238</strain>
    </source>
</reference>
<dbReference type="SUPFAM" id="SSF158472">
    <property type="entry name" value="HAMP domain-like"/>
    <property type="match status" value="1"/>
</dbReference>
<gene>
    <name evidence="5" type="ORF">KAK11_10695</name>
</gene>
<dbReference type="InterPro" id="IPR052155">
    <property type="entry name" value="Biofilm_reg_signaling"/>
</dbReference>
<evidence type="ECO:0000313" key="6">
    <source>
        <dbReference type="Proteomes" id="UP000672097"/>
    </source>
</evidence>
<dbReference type="InterPro" id="IPR003660">
    <property type="entry name" value="HAMP_dom"/>
</dbReference>
<evidence type="ECO:0000259" key="3">
    <source>
        <dbReference type="PROSITE" id="PS50885"/>
    </source>
</evidence>
<dbReference type="SMART" id="SM00304">
    <property type="entry name" value="HAMP"/>
    <property type="match status" value="1"/>
</dbReference>
<keyword evidence="1" id="KW-1133">Transmembrane helix</keyword>
<dbReference type="Gene3D" id="6.10.340.10">
    <property type="match status" value="1"/>
</dbReference>
<organism evidence="5 6">
    <name type="scientific">Ideonella paludis</name>
    <dbReference type="NCBI Taxonomy" id="1233411"/>
    <lineage>
        <taxon>Bacteria</taxon>
        <taxon>Pseudomonadati</taxon>
        <taxon>Pseudomonadota</taxon>
        <taxon>Betaproteobacteria</taxon>
        <taxon>Burkholderiales</taxon>
        <taxon>Sphaerotilaceae</taxon>
        <taxon>Ideonella</taxon>
    </lineage>
</organism>
<dbReference type="CDD" id="cd01948">
    <property type="entry name" value="EAL"/>
    <property type="match status" value="1"/>
</dbReference>
<dbReference type="NCBIfam" id="TIGR00254">
    <property type="entry name" value="GGDEF"/>
    <property type="match status" value="1"/>
</dbReference>